<dbReference type="EMBL" id="KV427620">
    <property type="protein sequence ID" value="KZT07348.1"/>
    <property type="molecule type" value="Genomic_DNA"/>
</dbReference>
<feature type="compositionally biased region" description="Basic and acidic residues" evidence="2">
    <location>
        <begin position="574"/>
        <end position="588"/>
    </location>
</feature>
<dbReference type="RefSeq" id="XP_040765088.1">
    <property type="nucleotide sequence ID" value="XM_040914396.1"/>
</dbReference>
<gene>
    <name evidence="3" type="ORF">LAESUDRAFT_812328</name>
</gene>
<dbReference type="STRING" id="1314785.A0A165EM63"/>
<dbReference type="InParanoid" id="A0A165EM63"/>
<feature type="compositionally biased region" description="Pro residues" evidence="2">
    <location>
        <begin position="95"/>
        <end position="104"/>
    </location>
</feature>
<evidence type="ECO:0000256" key="1">
    <source>
        <dbReference type="SAM" id="Coils"/>
    </source>
</evidence>
<feature type="coiled-coil region" evidence="1">
    <location>
        <begin position="286"/>
        <end position="316"/>
    </location>
</feature>
<keyword evidence="1" id="KW-0175">Coiled coil</keyword>
<feature type="region of interest" description="Disordered" evidence="2">
    <location>
        <begin position="538"/>
        <end position="622"/>
    </location>
</feature>
<sequence>MDFSPARPPAVQSPTTGTVRTRPPPPMGPRNPKSTQKAAVVPVDLGKTMLEEATPAYSSPRVSTWTPSQDAASESGSSRQSTSSTHFRHGTAGGDPPPARIPTPASPAVKIIRKIPTLILPPSVNFDSTPVLWRGMTLQAAQWSLTSKQLQEIVSTAIKASAQESFIRLMPLHVLEGEIAEEVTRLESLRAKMQAQYRFNMQRRMMLLQSLNVLSFADSTDAGDREALANMTTQLSEVTAACDRLMETLLTISDQRAQIQRIQDVHTASALAMALRKLNASYGKRAVELKEARSKISELQEELEEAWQVAEEMAQEMDDLDNFDFGYPDEQYDDVSAVVGDAFTERSVLVGDSVTERSVQLAQVVGVTATAVASKATYANVQYNQPPPPVADRVNRVQAARRRSVRTSRASLRIARTPSASGERPSGPLRRAQSRSHSVRRAASSSEGVPRVPIIHIDTVGYKGGSFLELSETRPTTPATAAAVSPTLPPPLPQFAPKRNTLEVPAPSPNPTIPSPGFDRTIIPPLIMHRSKDDMDYQTLHERQQASRRVKSLQPRSRTNPLPDDLSNALRGTTSERRRLDWSMAERPKPRRYSVPVKAARLTSQPVQAQARDAVGQPAAAP</sequence>
<feature type="region of interest" description="Disordered" evidence="2">
    <location>
        <begin position="1"/>
        <end position="104"/>
    </location>
</feature>
<keyword evidence="4" id="KW-1185">Reference proteome</keyword>
<reference evidence="3 4" key="1">
    <citation type="journal article" date="2016" name="Mol. Biol. Evol.">
        <title>Comparative Genomics of Early-Diverging Mushroom-Forming Fungi Provides Insights into the Origins of Lignocellulose Decay Capabilities.</title>
        <authorList>
            <person name="Nagy L.G."/>
            <person name="Riley R."/>
            <person name="Tritt A."/>
            <person name="Adam C."/>
            <person name="Daum C."/>
            <person name="Floudas D."/>
            <person name="Sun H."/>
            <person name="Yadav J.S."/>
            <person name="Pangilinan J."/>
            <person name="Larsson K.H."/>
            <person name="Matsuura K."/>
            <person name="Barry K."/>
            <person name="Labutti K."/>
            <person name="Kuo R."/>
            <person name="Ohm R.A."/>
            <person name="Bhattacharya S.S."/>
            <person name="Shirouzu T."/>
            <person name="Yoshinaga Y."/>
            <person name="Martin F.M."/>
            <person name="Grigoriev I.V."/>
            <person name="Hibbett D.S."/>
        </authorList>
    </citation>
    <scope>NUCLEOTIDE SEQUENCE [LARGE SCALE GENOMIC DNA]</scope>
    <source>
        <strain evidence="3 4">93-53</strain>
    </source>
</reference>
<evidence type="ECO:0000256" key="2">
    <source>
        <dbReference type="SAM" id="MobiDB-lite"/>
    </source>
</evidence>
<feature type="compositionally biased region" description="Polar residues" evidence="2">
    <location>
        <begin position="56"/>
        <end position="72"/>
    </location>
</feature>
<feature type="region of interest" description="Disordered" evidence="2">
    <location>
        <begin position="400"/>
        <end position="448"/>
    </location>
</feature>
<evidence type="ECO:0000313" key="4">
    <source>
        <dbReference type="Proteomes" id="UP000076871"/>
    </source>
</evidence>
<dbReference type="GeneID" id="63831423"/>
<dbReference type="AlphaFoldDB" id="A0A165EM63"/>
<accession>A0A165EM63</accession>
<dbReference type="OrthoDB" id="3271284at2759"/>
<feature type="compositionally biased region" description="Low complexity" evidence="2">
    <location>
        <begin position="73"/>
        <end position="84"/>
    </location>
</feature>
<dbReference type="Proteomes" id="UP000076871">
    <property type="component" value="Unassembled WGS sequence"/>
</dbReference>
<evidence type="ECO:0000313" key="3">
    <source>
        <dbReference type="EMBL" id="KZT07348.1"/>
    </source>
</evidence>
<protein>
    <submittedName>
        <fullName evidence="3">Uncharacterized protein</fullName>
    </submittedName>
</protein>
<organism evidence="3 4">
    <name type="scientific">Laetiporus sulphureus 93-53</name>
    <dbReference type="NCBI Taxonomy" id="1314785"/>
    <lineage>
        <taxon>Eukaryota</taxon>
        <taxon>Fungi</taxon>
        <taxon>Dikarya</taxon>
        <taxon>Basidiomycota</taxon>
        <taxon>Agaricomycotina</taxon>
        <taxon>Agaricomycetes</taxon>
        <taxon>Polyporales</taxon>
        <taxon>Laetiporus</taxon>
    </lineage>
</organism>
<proteinExistence type="predicted"/>
<name>A0A165EM63_9APHY</name>